<dbReference type="Pfam" id="PF03781">
    <property type="entry name" value="FGE-sulfatase"/>
    <property type="match status" value="1"/>
</dbReference>
<dbReference type="InterPro" id="IPR051043">
    <property type="entry name" value="Sulfatase_Mod_Factor_Kinase"/>
</dbReference>
<proteinExistence type="predicted"/>
<dbReference type="Gene3D" id="3.90.1580.10">
    <property type="entry name" value="paralog of FGE (formylglycine-generating enzyme)"/>
    <property type="match status" value="1"/>
</dbReference>
<name>A0A858SVV2_9RHOB</name>
<organism evidence="2 3">
    <name type="scientific">Roseobacter ponti</name>
    <dbReference type="NCBI Taxonomy" id="1891787"/>
    <lineage>
        <taxon>Bacteria</taxon>
        <taxon>Pseudomonadati</taxon>
        <taxon>Pseudomonadota</taxon>
        <taxon>Alphaproteobacteria</taxon>
        <taxon>Rhodobacterales</taxon>
        <taxon>Roseobacteraceae</taxon>
        <taxon>Roseobacter</taxon>
    </lineage>
</organism>
<dbReference type="GO" id="GO:0120147">
    <property type="term" value="F:formylglycine-generating oxidase activity"/>
    <property type="evidence" value="ECO:0007669"/>
    <property type="project" value="TreeGrafter"/>
</dbReference>
<dbReference type="PANTHER" id="PTHR23150:SF19">
    <property type="entry name" value="FORMYLGLYCINE-GENERATING ENZYME"/>
    <property type="match status" value="1"/>
</dbReference>
<protein>
    <submittedName>
        <fullName evidence="2">Formylglycine-generating enzyme family protein</fullName>
    </submittedName>
</protein>
<evidence type="ECO:0000313" key="3">
    <source>
        <dbReference type="Proteomes" id="UP000503308"/>
    </source>
</evidence>
<dbReference type="InterPro" id="IPR005532">
    <property type="entry name" value="SUMF_dom"/>
</dbReference>
<dbReference type="InterPro" id="IPR042095">
    <property type="entry name" value="SUMF_sf"/>
</dbReference>
<evidence type="ECO:0000313" key="2">
    <source>
        <dbReference type="EMBL" id="QJF53089.1"/>
    </source>
</evidence>
<dbReference type="EMBL" id="CP048788">
    <property type="protein sequence ID" value="QJF53089.1"/>
    <property type="molecule type" value="Genomic_DNA"/>
</dbReference>
<keyword evidence="3" id="KW-1185">Reference proteome</keyword>
<dbReference type="SUPFAM" id="SSF56436">
    <property type="entry name" value="C-type lectin-like"/>
    <property type="match status" value="1"/>
</dbReference>
<dbReference type="KEGG" id="rpon:G3256_03565"/>
<dbReference type="PANTHER" id="PTHR23150">
    <property type="entry name" value="SULFATASE MODIFYING FACTOR 1, 2"/>
    <property type="match status" value="1"/>
</dbReference>
<accession>A0A858SVV2</accession>
<gene>
    <name evidence="2" type="ORF">G3256_03565</name>
</gene>
<sequence>MVSTPITLLSGKEIYAQRFEVTVAEWNTCVAEGGCSLRLRVRAGQDPTTTPATGLSYVDAGEYLAWINRRTGLDFRLPTASEWREMAASVLPEAPDPVFTDPALTWASAYLIEGNAPRALKPRGSFSTSPEGVADLDGSVWEWTQECYSGEAAARCPAFFVGGEHVAAMSYLIRDPARGGCAVGSPPAHLGMRLVSDSPV</sequence>
<dbReference type="AlphaFoldDB" id="A0A858SVV2"/>
<evidence type="ECO:0000259" key="1">
    <source>
        <dbReference type="Pfam" id="PF03781"/>
    </source>
</evidence>
<dbReference type="InterPro" id="IPR016187">
    <property type="entry name" value="CTDL_fold"/>
</dbReference>
<dbReference type="Proteomes" id="UP000503308">
    <property type="component" value="Chromosome"/>
</dbReference>
<feature type="domain" description="Sulfatase-modifying factor enzyme-like" evidence="1">
    <location>
        <begin position="17"/>
        <end position="195"/>
    </location>
</feature>
<reference evidence="2 3" key="1">
    <citation type="submission" date="2020-02" db="EMBL/GenBank/DDBJ databases">
        <title>Genome sequence of Roseobacter ponti.</title>
        <authorList>
            <person name="Hollensteiner J."/>
            <person name="Schneider D."/>
            <person name="Poehlein A."/>
            <person name="Daniel R."/>
        </authorList>
    </citation>
    <scope>NUCLEOTIDE SEQUENCE [LARGE SCALE GENOMIC DNA]</scope>
    <source>
        <strain evidence="2 3">DSM 106830</strain>
    </source>
</reference>